<dbReference type="Pfam" id="PF00233">
    <property type="entry name" value="PDEase_I"/>
    <property type="match status" value="1"/>
</dbReference>
<dbReference type="PRINTS" id="PR00387">
    <property type="entry name" value="PDIESTERASE1"/>
</dbReference>
<comment type="caution">
    <text evidence="5">The sequence shown here is derived from an EMBL/GenBank/DDBJ whole genome shotgun (WGS) entry which is preliminary data.</text>
</comment>
<keyword evidence="6" id="KW-1185">Reference proteome</keyword>
<evidence type="ECO:0000259" key="4">
    <source>
        <dbReference type="PROSITE" id="PS51845"/>
    </source>
</evidence>
<protein>
    <recommendedName>
        <fullName evidence="4">PDEase domain-containing protein</fullName>
    </recommendedName>
</protein>
<dbReference type="GO" id="GO:0004114">
    <property type="term" value="F:3',5'-cyclic-nucleotide phosphodiesterase activity"/>
    <property type="evidence" value="ECO:0007669"/>
    <property type="project" value="InterPro"/>
</dbReference>
<evidence type="ECO:0000256" key="2">
    <source>
        <dbReference type="ARBA" id="ARBA00022801"/>
    </source>
</evidence>
<dbReference type="Gene3D" id="1.10.1300.10">
    <property type="entry name" value="3'5'-cyclic nucleotide phosphodiesterase, catalytic domain"/>
    <property type="match status" value="1"/>
</dbReference>
<reference evidence="5" key="2">
    <citation type="submission" date="2021-08" db="EMBL/GenBank/DDBJ databases">
        <authorList>
            <person name="Eriksson T."/>
        </authorList>
    </citation>
    <scope>NUCLEOTIDE SEQUENCE</scope>
    <source>
        <strain evidence="5">Stoneville</strain>
        <tissue evidence="5">Whole head</tissue>
    </source>
</reference>
<dbReference type="PANTHER" id="PTHR11347">
    <property type="entry name" value="CYCLIC NUCLEOTIDE PHOSPHODIESTERASE"/>
    <property type="match status" value="1"/>
</dbReference>
<dbReference type="InterPro" id="IPR036971">
    <property type="entry name" value="PDEase_catalytic_dom_sf"/>
</dbReference>
<dbReference type="EMBL" id="JABDTM020021811">
    <property type="protein sequence ID" value="KAH0816260.1"/>
    <property type="molecule type" value="Genomic_DNA"/>
</dbReference>
<dbReference type="Proteomes" id="UP000719412">
    <property type="component" value="Unassembled WGS sequence"/>
</dbReference>
<evidence type="ECO:0000256" key="3">
    <source>
        <dbReference type="PIRSR" id="PIRSR623088-3"/>
    </source>
</evidence>
<dbReference type="GO" id="GO:0046872">
    <property type="term" value="F:metal ion binding"/>
    <property type="evidence" value="ECO:0007669"/>
    <property type="project" value="UniProtKB-KW"/>
</dbReference>
<feature type="binding site" evidence="3">
    <location>
        <position position="52"/>
    </location>
    <ligand>
        <name>Zn(2+)</name>
        <dbReference type="ChEBI" id="CHEBI:29105"/>
        <label>1</label>
    </ligand>
</feature>
<gene>
    <name evidence="5" type="ORF">GEV33_006531</name>
</gene>
<dbReference type="AlphaFoldDB" id="A0A8J6LD48"/>
<sequence>MKLVETAILSTDLAMYFKKRNKFLELIDNGEFDWQSDDKKELLSGMMMTACDVSAIAKPWDVQHRVAKLVADEFFDQGDMEKMQLKEQPIAMMDRERKDELPQMQVGFIDVICLPLYRVLSETFPWVKPLYQGTLENRKNWQDLAEKVEMGLTWIDHDTIDKPVEAFADTEETKDIELTVQTLHTTPACQQLPPLGHKLKRTMRSLVLLVLAVGAVSSDDYVDEVQGRCLATNQTNTCAKYKLFKYLDDYHLGDVSLTSDSSVRFVNIPGGNGSVSRRTSRRHGSTDSEVVKIFKFLKRRLAKFVKEQGVAVELPAGARIVEETTAGELPLWERRSSYRLSRIPFEDNSIGAFLLFRGLGGFVHRPT</sequence>
<proteinExistence type="predicted"/>
<organism evidence="5 6">
    <name type="scientific">Tenebrio molitor</name>
    <name type="common">Yellow mealworm beetle</name>
    <dbReference type="NCBI Taxonomy" id="7067"/>
    <lineage>
        <taxon>Eukaryota</taxon>
        <taxon>Metazoa</taxon>
        <taxon>Ecdysozoa</taxon>
        <taxon>Arthropoda</taxon>
        <taxon>Hexapoda</taxon>
        <taxon>Insecta</taxon>
        <taxon>Pterygota</taxon>
        <taxon>Neoptera</taxon>
        <taxon>Endopterygota</taxon>
        <taxon>Coleoptera</taxon>
        <taxon>Polyphaga</taxon>
        <taxon>Cucujiformia</taxon>
        <taxon>Tenebrionidae</taxon>
        <taxon>Tenebrio</taxon>
    </lineage>
</organism>
<feature type="domain" description="PDEase" evidence="4">
    <location>
        <begin position="1"/>
        <end position="148"/>
    </location>
</feature>
<keyword evidence="2" id="KW-0378">Hydrolase</keyword>
<evidence type="ECO:0000313" key="5">
    <source>
        <dbReference type="EMBL" id="KAH0816260.1"/>
    </source>
</evidence>
<name>A0A8J6LD48_TENMO</name>
<dbReference type="InterPro" id="IPR002073">
    <property type="entry name" value="PDEase_catalytic_dom"/>
</dbReference>
<keyword evidence="1 3" id="KW-0479">Metal-binding</keyword>
<accession>A0A8J6LD48</accession>
<dbReference type="InterPro" id="IPR023088">
    <property type="entry name" value="PDEase"/>
</dbReference>
<dbReference type="SUPFAM" id="SSF109604">
    <property type="entry name" value="HD-domain/PDEase-like"/>
    <property type="match status" value="1"/>
</dbReference>
<evidence type="ECO:0000256" key="1">
    <source>
        <dbReference type="ARBA" id="ARBA00022723"/>
    </source>
</evidence>
<evidence type="ECO:0000313" key="6">
    <source>
        <dbReference type="Proteomes" id="UP000719412"/>
    </source>
</evidence>
<dbReference type="PROSITE" id="PS51845">
    <property type="entry name" value="PDEASE_I_2"/>
    <property type="match status" value="1"/>
</dbReference>
<reference evidence="5" key="1">
    <citation type="journal article" date="2020" name="J Insects Food Feed">
        <title>The yellow mealworm (Tenebrio molitor) genome: a resource for the emerging insects as food and feed industry.</title>
        <authorList>
            <person name="Eriksson T."/>
            <person name="Andere A."/>
            <person name="Kelstrup H."/>
            <person name="Emery V."/>
            <person name="Picard C."/>
        </authorList>
    </citation>
    <scope>NUCLEOTIDE SEQUENCE</scope>
    <source>
        <strain evidence="5">Stoneville</strain>
        <tissue evidence="5">Whole head</tissue>
    </source>
</reference>
<dbReference type="GO" id="GO:0007165">
    <property type="term" value="P:signal transduction"/>
    <property type="evidence" value="ECO:0007669"/>
    <property type="project" value="InterPro"/>
</dbReference>